<dbReference type="SUPFAM" id="SSF55729">
    <property type="entry name" value="Acyl-CoA N-acyltransferases (Nat)"/>
    <property type="match status" value="1"/>
</dbReference>
<dbReference type="CDD" id="cd04301">
    <property type="entry name" value="NAT_SF"/>
    <property type="match status" value="1"/>
</dbReference>
<sequence length="165" mass="19056">MLIREIETTDSEAFIKLTNQIEENAEFMLWEPGERNIKREQQMKIIENISKSENATILLADHGDELVGYIIVIGGNAKRNRHSAYIVTGVLHRFRAKGIGTQLFKSLESWSKKNNIHRLELTVVTENRAGLSLYKKMGFEIEGTKRDSLLIDGEYFDEYYMSKLI</sequence>
<dbReference type="PROSITE" id="PS51186">
    <property type="entry name" value="GNAT"/>
    <property type="match status" value="1"/>
</dbReference>
<evidence type="ECO:0000313" key="3">
    <source>
        <dbReference type="Proteomes" id="UP000001401"/>
    </source>
</evidence>
<evidence type="ECO:0000313" key="2">
    <source>
        <dbReference type="EMBL" id="ADU30411.1"/>
    </source>
</evidence>
<dbReference type="InterPro" id="IPR000182">
    <property type="entry name" value="GNAT_dom"/>
</dbReference>
<dbReference type="InterPro" id="IPR016181">
    <property type="entry name" value="Acyl_CoA_acyltransferase"/>
</dbReference>
<feature type="domain" description="N-acetyltransferase" evidence="1">
    <location>
        <begin position="1"/>
        <end position="165"/>
    </location>
</feature>
<dbReference type="Proteomes" id="UP000001401">
    <property type="component" value="Chromosome"/>
</dbReference>
<dbReference type="Pfam" id="PF13420">
    <property type="entry name" value="Acetyltransf_4"/>
    <property type="match status" value="1"/>
</dbReference>
<reference evidence="2" key="1">
    <citation type="submission" date="2010-12" db="EMBL/GenBank/DDBJ databases">
        <title>Complete sequence of Bacillus cellulosilyticus DSM 2522.</title>
        <authorList>
            <consortium name="US DOE Joint Genome Institute"/>
            <person name="Lucas S."/>
            <person name="Copeland A."/>
            <person name="Lapidus A."/>
            <person name="Cheng J.-F."/>
            <person name="Bruce D."/>
            <person name="Goodwin L."/>
            <person name="Pitluck S."/>
            <person name="Chertkov O."/>
            <person name="Detter J.C."/>
            <person name="Han C."/>
            <person name="Tapia R."/>
            <person name="Land M."/>
            <person name="Hauser L."/>
            <person name="Jeffries C."/>
            <person name="Kyrpides N."/>
            <person name="Ivanova N."/>
            <person name="Mikhailova N."/>
            <person name="Brumm P."/>
            <person name="Mead D."/>
            <person name="Woyke T."/>
        </authorList>
    </citation>
    <scope>NUCLEOTIDE SEQUENCE [LARGE SCALE GENOMIC DNA]</scope>
    <source>
        <strain evidence="2">DSM 2522</strain>
    </source>
</reference>
<dbReference type="GO" id="GO:0016747">
    <property type="term" value="F:acyltransferase activity, transferring groups other than amino-acyl groups"/>
    <property type="evidence" value="ECO:0007669"/>
    <property type="project" value="InterPro"/>
</dbReference>
<proteinExistence type="predicted"/>
<organism evidence="2 3">
    <name type="scientific">Evansella cellulosilytica (strain ATCC 21833 / DSM 2522 / FERM P-1141 / JCM 9156 / N-4)</name>
    <name type="common">Bacillus cellulosilyticus</name>
    <dbReference type="NCBI Taxonomy" id="649639"/>
    <lineage>
        <taxon>Bacteria</taxon>
        <taxon>Bacillati</taxon>
        <taxon>Bacillota</taxon>
        <taxon>Bacilli</taxon>
        <taxon>Bacillales</taxon>
        <taxon>Bacillaceae</taxon>
        <taxon>Evansella</taxon>
    </lineage>
</organism>
<dbReference type="Gene3D" id="3.40.630.30">
    <property type="match status" value="1"/>
</dbReference>
<evidence type="ECO:0000259" key="1">
    <source>
        <dbReference type="PROSITE" id="PS51186"/>
    </source>
</evidence>
<dbReference type="HOGENOM" id="CLU_013985_19_1_9"/>
<dbReference type="EMBL" id="CP002394">
    <property type="protein sequence ID" value="ADU30411.1"/>
    <property type="molecule type" value="Genomic_DNA"/>
</dbReference>
<protein>
    <submittedName>
        <fullName evidence="2">GCN5-related N-acetyltransferase</fullName>
    </submittedName>
</protein>
<dbReference type="RefSeq" id="WP_013488747.1">
    <property type="nucleotide sequence ID" value="NC_014829.1"/>
</dbReference>
<dbReference type="eggNOG" id="COG0456">
    <property type="taxonomic scope" value="Bacteria"/>
</dbReference>
<keyword evidence="3" id="KW-1185">Reference proteome</keyword>
<dbReference type="PANTHER" id="PTHR43415:SF3">
    <property type="entry name" value="GNAT-FAMILY ACETYLTRANSFERASE"/>
    <property type="match status" value="1"/>
</dbReference>
<dbReference type="KEGG" id="bco:Bcell_2150"/>
<gene>
    <name evidence="2" type="ordered locus">Bcell_2150</name>
</gene>
<accession>E6U1P8</accession>
<dbReference type="STRING" id="649639.Bcell_2150"/>
<dbReference type="PANTHER" id="PTHR43415">
    <property type="entry name" value="SPERMIDINE N(1)-ACETYLTRANSFERASE"/>
    <property type="match status" value="1"/>
</dbReference>
<dbReference type="AlphaFoldDB" id="E6U1P8"/>
<name>E6U1P8_EVAC2</name>
<keyword evidence="2" id="KW-0808">Transferase</keyword>
<dbReference type="OrthoDB" id="9773249at2"/>